<dbReference type="Pfam" id="PF05201">
    <property type="entry name" value="GlutR_N"/>
    <property type="match status" value="1"/>
</dbReference>
<comment type="domain">
    <text evidence="8">Possesses an unusual extended V-shaped dimeric structure with each monomer consisting of three distinct domains arranged along a curved 'spinal' alpha-helix. The N-terminal catalytic domain specifically recognizes the glutamate moiety of the substrate. The second domain is the NADPH-binding domain, and the third C-terminal domain is responsible for dimerization.</text>
</comment>
<dbReference type="Gene3D" id="3.40.50.720">
    <property type="entry name" value="NAD(P)-binding Rossmann-like Domain"/>
    <property type="match status" value="1"/>
</dbReference>
<dbReference type="NCBIfam" id="TIGR01035">
    <property type="entry name" value="hemA"/>
    <property type="match status" value="1"/>
</dbReference>
<dbReference type="SUPFAM" id="SSF69742">
    <property type="entry name" value="Glutamyl tRNA-reductase catalytic, N-terminal domain"/>
    <property type="match status" value="1"/>
</dbReference>
<evidence type="ECO:0000256" key="5">
    <source>
        <dbReference type="ARBA" id="ARBA00023002"/>
    </source>
</evidence>
<dbReference type="Pfam" id="PF01488">
    <property type="entry name" value="Shikimate_DH"/>
    <property type="match status" value="1"/>
</dbReference>
<dbReference type="InterPro" id="IPR036343">
    <property type="entry name" value="GluRdtase_N_sf"/>
</dbReference>
<dbReference type="NCBIfam" id="NF000744">
    <property type="entry name" value="PRK00045.1-3"/>
    <property type="match status" value="1"/>
</dbReference>
<dbReference type="EMBL" id="JAGGLG010000015">
    <property type="protein sequence ID" value="MBP2018611.1"/>
    <property type="molecule type" value="Genomic_DNA"/>
</dbReference>
<dbReference type="EC" id="1.2.1.70" evidence="3 8"/>
<dbReference type="InterPro" id="IPR036291">
    <property type="entry name" value="NAD(P)-bd_dom_sf"/>
</dbReference>
<dbReference type="Proteomes" id="UP001519289">
    <property type="component" value="Unassembled WGS sequence"/>
</dbReference>
<feature type="site" description="Important for activity" evidence="8">
    <location>
        <position position="104"/>
    </location>
</feature>
<keyword evidence="14" id="KW-1185">Reference proteome</keyword>
<dbReference type="Pfam" id="PF00745">
    <property type="entry name" value="GlutR_dimer"/>
    <property type="match status" value="1"/>
</dbReference>
<dbReference type="InterPro" id="IPR015896">
    <property type="entry name" value="4pyrrol_synth_GluRdtase_dimer"/>
</dbReference>
<feature type="domain" description="Tetrapyrrole biosynthesis glutamyl-tRNA reductase dimerisation" evidence="10">
    <location>
        <begin position="325"/>
        <end position="424"/>
    </location>
</feature>
<evidence type="ECO:0000256" key="2">
    <source>
        <dbReference type="ARBA" id="ARBA00005916"/>
    </source>
</evidence>
<feature type="binding site" evidence="8">
    <location>
        <begin position="48"/>
        <end position="51"/>
    </location>
    <ligand>
        <name>substrate</name>
    </ligand>
</feature>
<dbReference type="RefSeq" id="WP_209466739.1">
    <property type="nucleotide sequence ID" value="NZ_JAGGLG010000015.1"/>
</dbReference>
<evidence type="ECO:0000259" key="12">
    <source>
        <dbReference type="Pfam" id="PF05201"/>
    </source>
</evidence>
<dbReference type="InterPro" id="IPR036453">
    <property type="entry name" value="GluRdtase_dimer_dom_sf"/>
</dbReference>
<comment type="function">
    <text evidence="8">Catalyzes the NADPH-dependent reduction of glutamyl-tRNA(Glu) to glutamate 1-semialdehyde (GSA).</text>
</comment>
<dbReference type="SUPFAM" id="SSF69075">
    <property type="entry name" value="Glutamyl tRNA-reductase dimerization domain"/>
    <property type="match status" value="1"/>
</dbReference>
<proteinExistence type="inferred from homology"/>
<feature type="active site" description="Nucleophile" evidence="8">
    <location>
        <position position="49"/>
    </location>
</feature>
<evidence type="ECO:0000259" key="11">
    <source>
        <dbReference type="Pfam" id="PF01488"/>
    </source>
</evidence>
<evidence type="ECO:0000256" key="7">
    <source>
        <dbReference type="ARBA" id="ARBA00047464"/>
    </source>
</evidence>
<dbReference type="PANTHER" id="PTHR43013:SF1">
    <property type="entry name" value="GLUTAMYL-TRNA REDUCTASE"/>
    <property type="match status" value="1"/>
</dbReference>
<evidence type="ECO:0000256" key="9">
    <source>
        <dbReference type="RuleBase" id="RU000584"/>
    </source>
</evidence>
<comment type="pathway">
    <text evidence="1 8 9">Porphyrin-containing compound metabolism; protoporphyrin-IX biosynthesis; 5-aminolevulinate from L-glutamyl-tRNA(Glu): step 1/2.</text>
</comment>
<comment type="similarity">
    <text evidence="2 8 9">Belongs to the glutamyl-tRNA reductase family.</text>
</comment>
<feature type="domain" description="Quinate/shikimate 5-dehydrogenase/glutamyl-tRNA reductase" evidence="11">
    <location>
        <begin position="176"/>
        <end position="311"/>
    </location>
</feature>
<comment type="caution">
    <text evidence="13">The sequence shown here is derived from an EMBL/GenBank/DDBJ whole genome shotgun (WGS) entry which is preliminary data.</text>
</comment>
<dbReference type="InterPro" id="IPR000343">
    <property type="entry name" value="4pyrrol_synth_GluRdtase"/>
</dbReference>
<comment type="catalytic activity">
    <reaction evidence="7 8 9">
        <text>(S)-4-amino-5-oxopentanoate + tRNA(Glu) + NADP(+) = L-glutamyl-tRNA(Glu) + NADPH + H(+)</text>
        <dbReference type="Rhea" id="RHEA:12344"/>
        <dbReference type="Rhea" id="RHEA-COMP:9663"/>
        <dbReference type="Rhea" id="RHEA-COMP:9680"/>
        <dbReference type="ChEBI" id="CHEBI:15378"/>
        <dbReference type="ChEBI" id="CHEBI:57501"/>
        <dbReference type="ChEBI" id="CHEBI:57783"/>
        <dbReference type="ChEBI" id="CHEBI:58349"/>
        <dbReference type="ChEBI" id="CHEBI:78442"/>
        <dbReference type="ChEBI" id="CHEBI:78520"/>
        <dbReference type="EC" id="1.2.1.70"/>
    </reaction>
</comment>
<evidence type="ECO:0000313" key="13">
    <source>
        <dbReference type="EMBL" id="MBP2018611.1"/>
    </source>
</evidence>
<name>A0ABS4JSU1_9FIRM</name>
<keyword evidence="5 8" id="KW-0560">Oxidoreductase</keyword>
<evidence type="ECO:0000259" key="10">
    <source>
        <dbReference type="Pfam" id="PF00745"/>
    </source>
</evidence>
<dbReference type="GO" id="GO:0008883">
    <property type="term" value="F:glutamyl-tRNA reductase activity"/>
    <property type="evidence" value="ECO:0007669"/>
    <property type="project" value="UniProtKB-EC"/>
</dbReference>
<accession>A0ABS4JSU1</accession>
<dbReference type="InterPro" id="IPR006151">
    <property type="entry name" value="Shikm_DH/Glu-tRNA_Rdtase"/>
</dbReference>
<dbReference type="Gene3D" id="3.30.460.30">
    <property type="entry name" value="Glutamyl-tRNA reductase, N-terminal domain"/>
    <property type="match status" value="1"/>
</dbReference>
<protein>
    <recommendedName>
        <fullName evidence="3 8">Glutamyl-tRNA reductase</fullName>
        <shortName evidence="8">GluTR</shortName>
        <ecNumber evidence="3 8">1.2.1.70</ecNumber>
    </recommendedName>
</protein>
<dbReference type="InterPro" id="IPR015895">
    <property type="entry name" value="4pyrrol_synth_GluRdtase_N"/>
</dbReference>
<feature type="binding site" evidence="8">
    <location>
        <position position="114"/>
    </location>
    <ligand>
        <name>substrate</name>
    </ligand>
</feature>
<comment type="subunit">
    <text evidence="8">Homodimer.</text>
</comment>
<dbReference type="PANTHER" id="PTHR43013">
    <property type="entry name" value="GLUTAMYL-TRNA REDUCTASE"/>
    <property type="match status" value="1"/>
</dbReference>
<feature type="binding site" evidence="8">
    <location>
        <position position="125"/>
    </location>
    <ligand>
        <name>substrate</name>
    </ligand>
</feature>
<sequence length="439" mass="48039">MNIVMLGLNHKTAPVEVREALAVSGSDMTAALTRLRALPISEGVLLSTCNRSEVYAVVDDPAGVDGALVDYFLGLALALHGRELTREQLLPYLYRRHGLEAVQHLFRVAAGLDSMIIGETQILGQVRNAHRDAVQAQTVGKVMHQLFHQAITVGKRAQTETRIGQSAVSVSYAAVELARKVFRSLEGRRCLAIGAGETAKLTLRHLLSAGVREPIVANRTLDRAESLVREIGGRAIPLDKVPEALSEVDVVISSTGAPGYVVTRQQVEEAVRARRGRPIFLFDIAVPRDIDPAVAQVAGAYLYDIDDLEAVISANLAERAQEARKVERIIAGELERFRQWAASLAVVPTIRMLREKIDAIREQELARTFNRLPDLTDHQREVIAAMTVTLINKILNDPTQQLKGMAGEGSASQAIETVHRLFDLQRHRAEPAVENGSAP</sequence>
<organism evidence="13 14">
    <name type="scientific">Symbiobacterium terraclitae</name>
    <dbReference type="NCBI Taxonomy" id="557451"/>
    <lineage>
        <taxon>Bacteria</taxon>
        <taxon>Bacillati</taxon>
        <taxon>Bacillota</taxon>
        <taxon>Clostridia</taxon>
        <taxon>Eubacteriales</taxon>
        <taxon>Symbiobacteriaceae</taxon>
        <taxon>Symbiobacterium</taxon>
    </lineage>
</organism>
<evidence type="ECO:0000256" key="1">
    <source>
        <dbReference type="ARBA" id="ARBA00005059"/>
    </source>
</evidence>
<dbReference type="HAMAP" id="MF_00087">
    <property type="entry name" value="Glu_tRNA_reductase"/>
    <property type="match status" value="1"/>
</dbReference>
<dbReference type="InterPro" id="IPR018214">
    <property type="entry name" value="GluRdtase_CS"/>
</dbReference>
<evidence type="ECO:0000256" key="6">
    <source>
        <dbReference type="ARBA" id="ARBA00023244"/>
    </source>
</evidence>
<gene>
    <name evidence="8" type="primary">hemA</name>
    <name evidence="13" type="ORF">J2Z79_002026</name>
</gene>
<keyword evidence="4 8" id="KW-0521">NADP</keyword>
<feature type="binding site" evidence="8">
    <location>
        <begin position="119"/>
        <end position="121"/>
    </location>
    <ligand>
        <name>substrate</name>
    </ligand>
</feature>
<reference evidence="13 14" key="1">
    <citation type="submission" date="2021-03" db="EMBL/GenBank/DDBJ databases">
        <title>Genomic Encyclopedia of Type Strains, Phase IV (KMG-IV): sequencing the most valuable type-strain genomes for metagenomic binning, comparative biology and taxonomic classification.</title>
        <authorList>
            <person name="Goeker M."/>
        </authorList>
    </citation>
    <scope>NUCLEOTIDE SEQUENCE [LARGE SCALE GENOMIC DNA]</scope>
    <source>
        <strain evidence="13 14">DSM 27138</strain>
    </source>
</reference>
<feature type="binding site" evidence="8">
    <location>
        <begin position="194"/>
        <end position="199"/>
    </location>
    <ligand>
        <name>NADP(+)</name>
        <dbReference type="ChEBI" id="CHEBI:58349"/>
    </ligand>
</feature>
<comment type="miscellaneous">
    <text evidence="8">During catalysis, the active site Cys acts as a nucleophile attacking the alpha-carbonyl group of tRNA-bound glutamate with the formation of a thioester intermediate between enzyme and glutamate, and the concomitant release of tRNA(Glu). The thioester intermediate is finally reduced by direct hydride transfer from NADPH, to form the product GSA.</text>
</comment>
<dbReference type="SUPFAM" id="SSF51735">
    <property type="entry name" value="NAD(P)-binding Rossmann-fold domains"/>
    <property type="match status" value="1"/>
</dbReference>
<dbReference type="PIRSF" id="PIRSF000445">
    <property type="entry name" value="4pyrrol_synth_GluRdtase"/>
    <property type="match status" value="1"/>
</dbReference>
<evidence type="ECO:0000256" key="4">
    <source>
        <dbReference type="ARBA" id="ARBA00022857"/>
    </source>
</evidence>
<feature type="domain" description="Glutamyl-tRNA reductase N-terminal" evidence="12">
    <location>
        <begin position="6"/>
        <end position="161"/>
    </location>
</feature>
<evidence type="ECO:0000256" key="3">
    <source>
        <dbReference type="ARBA" id="ARBA00012970"/>
    </source>
</evidence>
<keyword evidence="6 8" id="KW-0627">Porphyrin biosynthesis</keyword>
<evidence type="ECO:0000256" key="8">
    <source>
        <dbReference type="HAMAP-Rule" id="MF_00087"/>
    </source>
</evidence>
<evidence type="ECO:0000313" key="14">
    <source>
        <dbReference type="Proteomes" id="UP001519289"/>
    </source>
</evidence>
<dbReference type="CDD" id="cd05213">
    <property type="entry name" value="NAD_bind_Glutamyl_tRNA_reduct"/>
    <property type="match status" value="1"/>
</dbReference>
<dbReference type="PROSITE" id="PS00747">
    <property type="entry name" value="GLUTR"/>
    <property type="match status" value="1"/>
</dbReference>